<comment type="similarity">
    <text evidence="2">Belongs to the AIM9 family.</text>
</comment>
<dbReference type="GO" id="GO:0005739">
    <property type="term" value="C:mitochondrion"/>
    <property type="evidence" value="ECO:0007669"/>
    <property type="project" value="UniProtKB-SubCell"/>
</dbReference>
<dbReference type="Gene3D" id="3.90.1200.10">
    <property type="match status" value="1"/>
</dbReference>
<dbReference type="HOGENOM" id="CLU_019189_13_1_1"/>
<dbReference type="KEGG" id="hir:HETIRDRAFT_101123"/>
<proteinExistence type="inferred from homology"/>
<evidence type="ECO:0000256" key="4">
    <source>
        <dbReference type="ARBA" id="ARBA00022946"/>
    </source>
</evidence>
<keyword evidence="9" id="KW-1185">Reference proteome</keyword>
<dbReference type="RefSeq" id="XP_009541999.1">
    <property type="nucleotide sequence ID" value="XM_009543704.1"/>
</dbReference>
<dbReference type="GeneID" id="20665733"/>
<accession>W4KHC0</accession>
<evidence type="ECO:0000256" key="3">
    <source>
        <dbReference type="ARBA" id="ARBA00016197"/>
    </source>
</evidence>
<reference evidence="8 9" key="1">
    <citation type="journal article" date="2012" name="New Phytol.">
        <title>Insight into trade-off between wood decay and parasitism from the genome of a fungal forest pathogen.</title>
        <authorList>
            <person name="Olson A."/>
            <person name="Aerts A."/>
            <person name="Asiegbu F."/>
            <person name="Belbahri L."/>
            <person name="Bouzid O."/>
            <person name="Broberg A."/>
            <person name="Canback B."/>
            <person name="Coutinho P.M."/>
            <person name="Cullen D."/>
            <person name="Dalman K."/>
            <person name="Deflorio G."/>
            <person name="van Diepen L.T."/>
            <person name="Dunand C."/>
            <person name="Duplessis S."/>
            <person name="Durling M."/>
            <person name="Gonthier P."/>
            <person name="Grimwood J."/>
            <person name="Fossdal C.G."/>
            <person name="Hansson D."/>
            <person name="Henrissat B."/>
            <person name="Hietala A."/>
            <person name="Himmelstrand K."/>
            <person name="Hoffmeister D."/>
            <person name="Hogberg N."/>
            <person name="James T.Y."/>
            <person name="Karlsson M."/>
            <person name="Kohler A."/>
            <person name="Kues U."/>
            <person name="Lee Y.H."/>
            <person name="Lin Y.C."/>
            <person name="Lind M."/>
            <person name="Lindquist E."/>
            <person name="Lombard V."/>
            <person name="Lucas S."/>
            <person name="Lunden K."/>
            <person name="Morin E."/>
            <person name="Murat C."/>
            <person name="Park J."/>
            <person name="Raffaello T."/>
            <person name="Rouze P."/>
            <person name="Salamov A."/>
            <person name="Schmutz J."/>
            <person name="Solheim H."/>
            <person name="Stahlberg J."/>
            <person name="Velez H."/>
            <person name="de Vries R.P."/>
            <person name="Wiebenga A."/>
            <person name="Woodward S."/>
            <person name="Yakovlev I."/>
            <person name="Garbelotto M."/>
            <person name="Martin F."/>
            <person name="Grigoriev I.V."/>
            <person name="Stenlid J."/>
        </authorList>
    </citation>
    <scope>NUCLEOTIDE SEQUENCE [LARGE SCALE GENOMIC DNA]</scope>
    <source>
        <strain evidence="8 9">TC 32-1</strain>
    </source>
</reference>
<dbReference type="SUPFAM" id="SSF56112">
    <property type="entry name" value="Protein kinase-like (PK-like)"/>
    <property type="match status" value="1"/>
</dbReference>
<keyword evidence="5" id="KW-0496">Mitochondrion</keyword>
<dbReference type="OrthoDB" id="2968323at2759"/>
<dbReference type="InterPro" id="IPR002575">
    <property type="entry name" value="Aminoglycoside_PTrfase"/>
</dbReference>
<comment type="subcellular location">
    <subcellularLocation>
        <location evidence="1">Mitochondrion</location>
    </subcellularLocation>
</comment>
<keyword evidence="4" id="KW-0809">Transit peptide</keyword>
<feature type="domain" description="Aminoglycoside phosphotransferase" evidence="7">
    <location>
        <begin position="53"/>
        <end position="331"/>
    </location>
</feature>
<name>W4KHC0_HETIT</name>
<dbReference type="AlphaFoldDB" id="W4KHC0"/>
<evidence type="ECO:0000313" key="8">
    <source>
        <dbReference type="EMBL" id="ETW85114.1"/>
    </source>
</evidence>
<evidence type="ECO:0000259" key="7">
    <source>
        <dbReference type="Pfam" id="PF01636"/>
    </source>
</evidence>
<protein>
    <recommendedName>
        <fullName evidence="3">Altered inheritance of mitochondria protein 9, mitochondrial</fullName>
    </recommendedName>
    <alternativeName>
        <fullName evidence="6">Found in mitochondrial proteome protein 29</fullName>
    </alternativeName>
</protein>
<evidence type="ECO:0000313" key="9">
    <source>
        <dbReference type="Proteomes" id="UP000030671"/>
    </source>
</evidence>
<dbReference type="PANTHER" id="PTHR36091">
    <property type="entry name" value="ALTERED INHERITANCE OF MITOCHONDRIA PROTEIN 9, MITOCHONDRIAL"/>
    <property type="match status" value="1"/>
</dbReference>
<organism evidence="8 9">
    <name type="scientific">Heterobasidion irregulare (strain TC 32-1)</name>
    <dbReference type="NCBI Taxonomy" id="747525"/>
    <lineage>
        <taxon>Eukaryota</taxon>
        <taxon>Fungi</taxon>
        <taxon>Dikarya</taxon>
        <taxon>Basidiomycota</taxon>
        <taxon>Agaricomycotina</taxon>
        <taxon>Agaricomycetes</taxon>
        <taxon>Russulales</taxon>
        <taxon>Bondarzewiaceae</taxon>
        <taxon>Heterobasidion</taxon>
        <taxon>Heterobasidion annosum species complex</taxon>
    </lineage>
</organism>
<dbReference type="InterPro" id="IPR051035">
    <property type="entry name" value="Mito_inheritance_9"/>
</dbReference>
<evidence type="ECO:0000256" key="2">
    <source>
        <dbReference type="ARBA" id="ARBA00005543"/>
    </source>
</evidence>
<dbReference type="PANTHER" id="PTHR36091:SF1">
    <property type="entry name" value="ALTERED INHERITANCE OF MITOCHONDRIA PROTEIN 9, MITOCHONDRIAL"/>
    <property type="match status" value="1"/>
</dbReference>
<dbReference type="InParanoid" id="W4KHC0"/>
<dbReference type="InterPro" id="IPR011009">
    <property type="entry name" value="Kinase-like_dom_sf"/>
</dbReference>
<evidence type="ECO:0000256" key="5">
    <source>
        <dbReference type="ARBA" id="ARBA00023128"/>
    </source>
</evidence>
<dbReference type="EMBL" id="KI925455">
    <property type="protein sequence ID" value="ETW85114.1"/>
    <property type="molecule type" value="Genomic_DNA"/>
</dbReference>
<sequence>MKLSVRTKLLAGNFYLHNTASSEMEKRYARFDVLALQKVAVGVAGAAMCTSMEKLAEGSYNKVFLLRFDNDKEVIVRIPCPIAGPQSLVIASEVATLDYVARHLHIPTPRVLAWSRNGSEYSVGVGYIIMERLPGVPLTKRWMDTRGGDLTELTRRIVDMEKLFTEKRFSQIGSLYYKEDVAPELQARPLYAKDFPDDGASERYRIGPTVQREFWRGERSVMNIDRGPWPDAQSYAKAIVNCEKQWLKTYARPRPLNDPCRLSDDDASPDAHLEALDRFLTVLPFLNLPEEYLPHNIWHPDLYDGNIMVEAEGFPNFTGIIDWQHAWIGPRFMQAEFSRMFLYTGTMIDMKPNFPRLPDDFDTMSPENQEEAKRQLQLAGRHIIYMMTVSERHPLHANITRHPCYRTYVTPFKWAGRTWTDGIAAFRHALLVMTDDWKHIAGPDVPCPISFSKAEEERQMETWRRVTAREKWVETVQEKLHVQQDGAVEPHEYESMKRAAEALRPYWNEKVAGPWPLQDGAWSSLL</sequence>
<evidence type="ECO:0000256" key="6">
    <source>
        <dbReference type="ARBA" id="ARBA00031849"/>
    </source>
</evidence>
<evidence type="ECO:0000256" key="1">
    <source>
        <dbReference type="ARBA" id="ARBA00004173"/>
    </source>
</evidence>
<dbReference type="eggNOG" id="ENOG502QV1E">
    <property type="taxonomic scope" value="Eukaryota"/>
</dbReference>
<dbReference type="Proteomes" id="UP000030671">
    <property type="component" value="Unassembled WGS sequence"/>
</dbReference>
<dbReference type="Pfam" id="PF01636">
    <property type="entry name" value="APH"/>
    <property type="match status" value="1"/>
</dbReference>
<gene>
    <name evidence="8" type="ORF">HETIRDRAFT_101123</name>
</gene>